<accession>A0ABS3CJ81</accession>
<sequence>MDKIEEFFVVYKNAAWNKDVNQMVGLYHENVVIFDMWEHGFQKGLEAWSLEISNWLGSLGDEKVKVDFEMISVQEKSTVGFASAVVSFQAVGLDQTILRGMKNRISLGFIRDEIGWKVVHQHTSAPIDSNLQVLLDF</sequence>
<reference evidence="2 3" key="1">
    <citation type="submission" date="2021-03" db="EMBL/GenBank/DDBJ databases">
        <title>novel species isolated from a fishpond in China.</title>
        <authorList>
            <person name="Lu H."/>
            <person name="Cai Z."/>
        </authorList>
    </citation>
    <scope>NUCLEOTIDE SEQUENCE [LARGE SCALE GENOMIC DNA]</scope>
    <source>
        <strain evidence="2 3">YJ13C</strain>
    </source>
</reference>
<name>A0ABS3CJ81_9BACT</name>
<evidence type="ECO:0000259" key="1">
    <source>
        <dbReference type="Pfam" id="PF13474"/>
    </source>
</evidence>
<protein>
    <submittedName>
        <fullName evidence="2">Nuclear transport factor 2 family protein</fullName>
    </submittedName>
</protein>
<dbReference type="Gene3D" id="3.10.450.50">
    <property type="match status" value="1"/>
</dbReference>
<dbReference type="EMBL" id="JAFKCU010000003">
    <property type="protein sequence ID" value="MBN7816295.1"/>
    <property type="molecule type" value="Genomic_DNA"/>
</dbReference>
<dbReference type="Proteomes" id="UP000664480">
    <property type="component" value="Unassembled WGS sequence"/>
</dbReference>
<organism evidence="2 3">
    <name type="scientific">Algoriphagus pacificus</name>
    <dbReference type="NCBI Taxonomy" id="2811234"/>
    <lineage>
        <taxon>Bacteria</taxon>
        <taxon>Pseudomonadati</taxon>
        <taxon>Bacteroidota</taxon>
        <taxon>Cytophagia</taxon>
        <taxon>Cytophagales</taxon>
        <taxon>Cyclobacteriaceae</taxon>
        <taxon>Algoriphagus</taxon>
    </lineage>
</organism>
<evidence type="ECO:0000313" key="3">
    <source>
        <dbReference type="Proteomes" id="UP000664480"/>
    </source>
</evidence>
<keyword evidence="3" id="KW-1185">Reference proteome</keyword>
<comment type="caution">
    <text evidence="2">The sequence shown here is derived from an EMBL/GenBank/DDBJ whole genome shotgun (WGS) entry which is preliminary data.</text>
</comment>
<dbReference type="SUPFAM" id="SSF54427">
    <property type="entry name" value="NTF2-like"/>
    <property type="match status" value="1"/>
</dbReference>
<gene>
    <name evidence="2" type="ORF">J0A69_12675</name>
</gene>
<proteinExistence type="predicted"/>
<feature type="domain" description="SnoaL-like" evidence="1">
    <location>
        <begin position="4"/>
        <end position="127"/>
    </location>
</feature>
<dbReference type="InterPro" id="IPR037401">
    <property type="entry name" value="SnoaL-like"/>
</dbReference>
<evidence type="ECO:0000313" key="2">
    <source>
        <dbReference type="EMBL" id="MBN7816295.1"/>
    </source>
</evidence>
<dbReference type="RefSeq" id="WP_206586976.1">
    <property type="nucleotide sequence ID" value="NZ_JAFKCU010000003.1"/>
</dbReference>
<dbReference type="Pfam" id="PF13474">
    <property type="entry name" value="SnoaL_3"/>
    <property type="match status" value="1"/>
</dbReference>
<dbReference type="InterPro" id="IPR032710">
    <property type="entry name" value="NTF2-like_dom_sf"/>
</dbReference>